<proteinExistence type="predicted"/>
<dbReference type="EMBL" id="QZEI01000053">
    <property type="protein sequence ID" value="RLV58845.1"/>
    <property type="molecule type" value="Genomic_DNA"/>
</dbReference>
<comment type="caution">
    <text evidence="2">The sequence shown here is derived from an EMBL/GenBank/DDBJ whole genome shotgun (WGS) entry which is preliminary data.</text>
</comment>
<evidence type="ECO:0000313" key="3">
    <source>
        <dbReference type="Proteomes" id="UP000281474"/>
    </source>
</evidence>
<dbReference type="OrthoDB" id="6335263at2"/>
<dbReference type="RefSeq" id="WP_121839847.1">
    <property type="nucleotide sequence ID" value="NZ_ML014802.1"/>
</dbReference>
<organism evidence="2 3">
    <name type="scientific">Parashewanella curva</name>
    <dbReference type="NCBI Taxonomy" id="2338552"/>
    <lineage>
        <taxon>Bacteria</taxon>
        <taxon>Pseudomonadati</taxon>
        <taxon>Pseudomonadota</taxon>
        <taxon>Gammaproteobacteria</taxon>
        <taxon>Alteromonadales</taxon>
        <taxon>Shewanellaceae</taxon>
        <taxon>Parashewanella</taxon>
    </lineage>
</organism>
<gene>
    <name evidence="2" type="ORF">D5018_15185</name>
</gene>
<name>A0A3L8PTV1_9GAMM</name>
<reference evidence="2 3" key="1">
    <citation type="submission" date="2018-09" db="EMBL/GenBank/DDBJ databases">
        <title>Phylogeny of the Shewanellaceae, and recommendation for two new genera, Pseudoshewanella and Parashewanella.</title>
        <authorList>
            <person name="Wang G."/>
        </authorList>
    </citation>
    <scope>NUCLEOTIDE SEQUENCE [LARGE SCALE GENOMIC DNA]</scope>
    <source>
        <strain evidence="2 3">C51</strain>
    </source>
</reference>
<evidence type="ECO:0000313" key="2">
    <source>
        <dbReference type="EMBL" id="RLV58845.1"/>
    </source>
</evidence>
<dbReference type="Proteomes" id="UP000281474">
    <property type="component" value="Unassembled WGS sequence"/>
</dbReference>
<evidence type="ECO:0000256" key="1">
    <source>
        <dbReference type="SAM" id="MobiDB-lite"/>
    </source>
</evidence>
<feature type="compositionally biased region" description="Basic and acidic residues" evidence="1">
    <location>
        <begin position="222"/>
        <end position="235"/>
    </location>
</feature>
<feature type="region of interest" description="Disordered" evidence="1">
    <location>
        <begin position="209"/>
        <end position="235"/>
    </location>
</feature>
<protein>
    <submittedName>
        <fullName evidence="2">Uncharacterized protein</fullName>
    </submittedName>
</protein>
<sequence>MNKKILVIVIVFVTLLGLGAMSFFKKAETDSPEVSVDVPSPSIPLVRRTIPKIENGLSTGVDMFNPQSPSQSKALIAEEKDTVVWVDSEEAERVLKAQGKLPADLTKEQYIELDLAELKALEVGDYVDLYIPQMGGSYTGEVDFIQLHSNGDKTIEANIPGAGRLYSAVITLGEEAVYGNLATQNDTYIVEGNGKYAWIASKTDLESKHSKEHNDAVIPNGKVEHKKDETFSLSQ</sequence>
<accession>A0A3L8PTV1</accession>
<dbReference type="AlphaFoldDB" id="A0A3L8PTV1"/>
<keyword evidence="3" id="KW-1185">Reference proteome</keyword>